<dbReference type="RefSeq" id="WP_204701323.1">
    <property type="nucleotide sequence ID" value="NZ_JAFBDQ010000006.1"/>
</dbReference>
<evidence type="ECO:0000313" key="4">
    <source>
        <dbReference type="Proteomes" id="UP000774000"/>
    </source>
</evidence>
<dbReference type="Proteomes" id="UP000774000">
    <property type="component" value="Unassembled WGS sequence"/>
</dbReference>
<proteinExistence type="predicted"/>
<dbReference type="Gene3D" id="1.10.530.40">
    <property type="match status" value="1"/>
</dbReference>
<sequence length="306" mass="35194">MSYDEVIDEAINLIKSFENADLYAVEIGDEDLSINREELQVHEDSTDNFAVGYGLDLSVRDRGEIEDVLDETNNQAINNNEVDIFDYDDFLDAVEEVKRLAEENHEQRLNIFMREHSEELQLPSVGYASILFDVVASDMYSYVEGVANNGVDEDYHSDLTGREKSAIFSMVYNSGYNLFFGKDEDNNIDFNDPYNSTENLRDYIDNKNDDNMEEALKARTRVWYELRYNSSSEAWNEEPGGRGLAKRRYCEGDIFGLFAYDEDEVDTLYDGDELTSEEAGWILEKLRDDDIEKDGVSSIEAIAEHF</sequence>
<name>A0A939BQN9_9FIRM</name>
<gene>
    <name evidence="3" type="ORF">JOC47_001390</name>
</gene>
<dbReference type="GO" id="GO:0003796">
    <property type="term" value="F:lysozyme activity"/>
    <property type="evidence" value="ECO:0007669"/>
    <property type="project" value="InterPro"/>
</dbReference>
<evidence type="ECO:0000313" key="3">
    <source>
        <dbReference type="EMBL" id="MBM7556539.1"/>
    </source>
</evidence>
<accession>A0A939BQN9</accession>
<dbReference type="EMBL" id="JAFBDQ010000006">
    <property type="protein sequence ID" value="MBM7556539.1"/>
    <property type="molecule type" value="Genomic_DNA"/>
</dbReference>
<dbReference type="GO" id="GO:0031640">
    <property type="term" value="P:killing of cells of another organism"/>
    <property type="evidence" value="ECO:0007669"/>
    <property type="project" value="UniProtKB-KW"/>
</dbReference>
<dbReference type="GO" id="GO:0042742">
    <property type="term" value="P:defense response to bacterium"/>
    <property type="evidence" value="ECO:0007669"/>
    <property type="project" value="UniProtKB-KW"/>
</dbReference>
<reference evidence="3" key="1">
    <citation type="submission" date="2021-01" db="EMBL/GenBank/DDBJ databases">
        <title>Genomic Encyclopedia of Type Strains, Phase IV (KMG-IV): sequencing the most valuable type-strain genomes for metagenomic binning, comparative biology and taxonomic classification.</title>
        <authorList>
            <person name="Goeker M."/>
        </authorList>
    </citation>
    <scope>NUCLEOTIDE SEQUENCE</scope>
    <source>
        <strain evidence="3">DSM 23230</strain>
    </source>
</reference>
<dbReference type="AlphaFoldDB" id="A0A939BQN9"/>
<dbReference type="InterPro" id="IPR023347">
    <property type="entry name" value="Lysozyme_dom_sf"/>
</dbReference>
<comment type="caution">
    <text evidence="3">The sequence shown here is derived from an EMBL/GenBank/DDBJ whole genome shotgun (WGS) entry which is preliminary data.</text>
</comment>
<evidence type="ECO:0000256" key="2">
    <source>
        <dbReference type="ARBA" id="ARBA00022638"/>
    </source>
</evidence>
<evidence type="ECO:0000256" key="1">
    <source>
        <dbReference type="ARBA" id="ARBA00022529"/>
    </source>
</evidence>
<keyword evidence="4" id="KW-1185">Reference proteome</keyword>
<keyword evidence="2" id="KW-0081">Bacteriolytic enzyme</keyword>
<organism evidence="3 4">
    <name type="scientific">Halanaerobacter jeridensis</name>
    <dbReference type="NCBI Taxonomy" id="706427"/>
    <lineage>
        <taxon>Bacteria</taxon>
        <taxon>Bacillati</taxon>
        <taxon>Bacillota</taxon>
        <taxon>Clostridia</taxon>
        <taxon>Halanaerobiales</taxon>
        <taxon>Halobacteroidaceae</taxon>
        <taxon>Halanaerobacter</taxon>
    </lineage>
</organism>
<keyword evidence="1" id="KW-0929">Antimicrobial</keyword>
<protein>
    <submittedName>
        <fullName evidence="3">Uncharacterized protein</fullName>
    </submittedName>
</protein>